<dbReference type="AlphaFoldDB" id="A0A1E5QEW8"/>
<dbReference type="FunFam" id="1.10.10.10:FF:000001">
    <property type="entry name" value="LysR family transcriptional regulator"/>
    <property type="match status" value="1"/>
</dbReference>
<dbReference type="Pfam" id="PF00126">
    <property type="entry name" value="HTH_1"/>
    <property type="match status" value="1"/>
</dbReference>
<reference evidence="6" key="1">
    <citation type="submission" date="2016-09" db="EMBL/GenBank/DDBJ databases">
        <title>Draft genome of thermotolerant cyanobacterium Desertifilum sp. strain IPPAS B-1220.</title>
        <authorList>
            <person name="Sinetova M.A."/>
            <person name="Bolakhan K."/>
            <person name="Zayadan B.K."/>
            <person name="Mironov K.S."/>
            <person name="Ustinova V."/>
            <person name="Kupriyanova E.V."/>
            <person name="Sidorov R.A."/>
            <person name="Skrypnik A.N."/>
            <person name="Gogoleva N.E."/>
            <person name="Gogolev Y.V."/>
            <person name="Los D.A."/>
        </authorList>
    </citation>
    <scope>NUCLEOTIDE SEQUENCE [LARGE SCALE GENOMIC DNA]</scope>
    <source>
        <strain evidence="6">IPPAS B-1220</strain>
    </source>
</reference>
<dbReference type="STRING" id="1781255.BH720_21035"/>
<dbReference type="EMBL" id="MJGC01000098">
    <property type="protein sequence ID" value="OEJ73215.1"/>
    <property type="molecule type" value="Genomic_DNA"/>
</dbReference>
<dbReference type="InterPro" id="IPR000847">
    <property type="entry name" value="LysR_HTH_N"/>
</dbReference>
<dbReference type="GO" id="GO:0003677">
    <property type="term" value="F:DNA binding"/>
    <property type="evidence" value="ECO:0007669"/>
    <property type="project" value="UniProtKB-KW"/>
</dbReference>
<organism evidence="6">
    <name type="scientific">Desertifilum tharense IPPAS B-1220</name>
    <dbReference type="NCBI Taxonomy" id="1781255"/>
    <lineage>
        <taxon>Bacteria</taxon>
        <taxon>Bacillati</taxon>
        <taxon>Cyanobacteriota</taxon>
        <taxon>Cyanophyceae</taxon>
        <taxon>Desertifilales</taxon>
        <taxon>Desertifilaceae</taxon>
        <taxon>Desertifilum</taxon>
    </lineage>
</organism>
<proteinExistence type="inferred from homology"/>
<keyword evidence="4" id="KW-0804">Transcription</keyword>
<protein>
    <submittedName>
        <fullName evidence="6">Transcriptional regulator</fullName>
    </submittedName>
</protein>
<keyword evidence="3" id="KW-0238">DNA-binding</keyword>
<dbReference type="Gene3D" id="3.40.190.290">
    <property type="match status" value="1"/>
</dbReference>
<evidence type="ECO:0000256" key="2">
    <source>
        <dbReference type="ARBA" id="ARBA00023015"/>
    </source>
</evidence>
<dbReference type="OrthoDB" id="63123at2"/>
<dbReference type="PANTHER" id="PTHR30419">
    <property type="entry name" value="HTH-TYPE TRANSCRIPTIONAL REGULATOR YBHD"/>
    <property type="match status" value="1"/>
</dbReference>
<name>A0A1E5QEW8_9CYAN</name>
<dbReference type="SUPFAM" id="SSF53850">
    <property type="entry name" value="Periplasmic binding protein-like II"/>
    <property type="match status" value="1"/>
</dbReference>
<keyword evidence="2" id="KW-0805">Transcription regulation</keyword>
<dbReference type="PRINTS" id="PR00039">
    <property type="entry name" value="HTHLYSR"/>
</dbReference>
<dbReference type="InterPro" id="IPR050950">
    <property type="entry name" value="HTH-type_LysR_regulators"/>
</dbReference>
<dbReference type="PROSITE" id="PS50931">
    <property type="entry name" value="HTH_LYSR"/>
    <property type="match status" value="1"/>
</dbReference>
<dbReference type="Gene3D" id="1.10.10.10">
    <property type="entry name" value="Winged helix-like DNA-binding domain superfamily/Winged helix DNA-binding domain"/>
    <property type="match status" value="1"/>
</dbReference>
<evidence type="ECO:0000259" key="5">
    <source>
        <dbReference type="PROSITE" id="PS50931"/>
    </source>
</evidence>
<dbReference type="GO" id="GO:0003700">
    <property type="term" value="F:DNA-binding transcription factor activity"/>
    <property type="evidence" value="ECO:0007669"/>
    <property type="project" value="InterPro"/>
</dbReference>
<comment type="caution">
    <text evidence="6">The sequence shown here is derived from an EMBL/GenBank/DDBJ whole genome shotgun (WGS) entry which is preliminary data.</text>
</comment>
<dbReference type="CDD" id="cd05466">
    <property type="entry name" value="PBP2_LTTR_substrate"/>
    <property type="match status" value="1"/>
</dbReference>
<evidence type="ECO:0000256" key="3">
    <source>
        <dbReference type="ARBA" id="ARBA00023125"/>
    </source>
</evidence>
<evidence type="ECO:0000256" key="4">
    <source>
        <dbReference type="ARBA" id="ARBA00023163"/>
    </source>
</evidence>
<evidence type="ECO:0000313" key="6">
    <source>
        <dbReference type="EMBL" id="OEJ73215.1"/>
    </source>
</evidence>
<dbReference type="InterPro" id="IPR005119">
    <property type="entry name" value="LysR_subst-bd"/>
</dbReference>
<accession>A0A1E5QEW8</accession>
<dbReference type="InterPro" id="IPR036388">
    <property type="entry name" value="WH-like_DNA-bd_sf"/>
</dbReference>
<dbReference type="Pfam" id="PF03466">
    <property type="entry name" value="LysR_substrate"/>
    <property type="match status" value="1"/>
</dbReference>
<dbReference type="RefSeq" id="WP_069969184.1">
    <property type="nucleotide sequence ID" value="NZ_CM124774.1"/>
</dbReference>
<dbReference type="SUPFAM" id="SSF46785">
    <property type="entry name" value="Winged helix' DNA-binding domain"/>
    <property type="match status" value="1"/>
</dbReference>
<feature type="domain" description="HTH lysR-type" evidence="5">
    <location>
        <begin position="9"/>
        <end position="66"/>
    </location>
</feature>
<evidence type="ECO:0000256" key="1">
    <source>
        <dbReference type="ARBA" id="ARBA00009437"/>
    </source>
</evidence>
<dbReference type="GO" id="GO:0005829">
    <property type="term" value="C:cytosol"/>
    <property type="evidence" value="ECO:0007669"/>
    <property type="project" value="TreeGrafter"/>
</dbReference>
<comment type="similarity">
    <text evidence="1">Belongs to the LysR transcriptional regulatory family.</text>
</comment>
<dbReference type="InterPro" id="IPR036390">
    <property type="entry name" value="WH_DNA-bd_sf"/>
</dbReference>
<sequence>MDEINTSRIKTSQLRALVAVAECENFSEAALKLEITQSAVSHAIATLEEELGVPLFSRGRHGAFLTPAGERIVTHARAVLGLLKQMVREANVERGLQGGRVRVASFRSVATHVLPGIIARFRDRYPDISITITEHIDYLDVEQAVREGRADIGFTYLPTSEGLDSWEILRDDYVALLPPSARLAGDQISWQQLASYPLISSGSGNACDRAIRNYLMTSEVPLNIAYEVREDSTIVSMVSQGLGAAVLPRLAAEPLPPGIRVYHLPAPFIRIIGVVVSQTALLTPAAYAFLDAVKAAVPPPLSAV</sequence>
<gene>
    <name evidence="6" type="ORF">BH720_21035</name>
</gene>